<dbReference type="PROSITE" id="PS50805">
    <property type="entry name" value="KRAB"/>
    <property type="match status" value="1"/>
</dbReference>
<protein>
    <submittedName>
        <fullName evidence="2">Zinc finger protein 227</fullName>
    </submittedName>
</protein>
<name>A0A673UZ94_SURSU</name>
<dbReference type="CDD" id="cd07765">
    <property type="entry name" value="KRAB_A-box"/>
    <property type="match status" value="1"/>
</dbReference>
<reference evidence="2 3" key="1">
    <citation type="submission" date="2019-05" db="EMBL/GenBank/DDBJ databases">
        <title>A Chromosome-scale Meerkat (S. suricatta) Genome Assembly.</title>
        <authorList>
            <person name="Dudchenko O."/>
            <person name="Lieberman Aiden E."/>
            <person name="Tung J."/>
            <person name="Barreiro L.B."/>
            <person name="Clutton-Brock T.H."/>
        </authorList>
    </citation>
    <scope>NUCLEOTIDE SEQUENCE [LARGE SCALE GENOMIC DNA]</scope>
</reference>
<evidence type="ECO:0000313" key="2">
    <source>
        <dbReference type="Ensembl" id="ENSSSUP00005026651.1"/>
    </source>
</evidence>
<feature type="domain" description="KRAB" evidence="1">
    <location>
        <begin position="8"/>
        <end position="93"/>
    </location>
</feature>
<dbReference type="Ensembl" id="ENSSSUT00005030471.1">
    <property type="protein sequence ID" value="ENSSSUP00005026651.1"/>
    <property type="gene ID" value="ENSSSUG00005017096.1"/>
</dbReference>
<dbReference type="PANTHER" id="PTHR23232">
    <property type="entry name" value="KRAB DOMAIN C2H2 ZINC FINGER"/>
    <property type="match status" value="1"/>
</dbReference>
<evidence type="ECO:0000259" key="1">
    <source>
        <dbReference type="PROSITE" id="PS50805"/>
    </source>
</evidence>
<dbReference type="Proteomes" id="UP000472268">
    <property type="component" value="Chromosome 16"/>
</dbReference>
<dbReference type="GO" id="GO:0006355">
    <property type="term" value="P:regulation of DNA-templated transcription"/>
    <property type="evidence" value="ECO:0007669"/>
    <property type="project" value="InterPro"/>
</dbReference>
<dbReference type="Pfam" id="PF01352">
    <property type="entry name" value="KRAB"/>
    <property type="match status" value="1"/>
</dbReference>
<sequence>MSLFKEAVTFKDVAVAFTEEELGLLDSAQRKLYQDVMLENFRNLVSVGHQPLKQDKWHLEREEKRSLMKTATQLERNVGGWRQITSLLADTRYLSWKRKQIGCCV</sequence>
<dbReference type="SMART" id="SM00349">
    <property type="entry name" value="KRAB"/>
    <property type="match status" value="1"/>
</dbReference>
<dbReference type="Gene3D" id="6.10.140.140">
    <property type="match status" value="1"/>
</dbReference>
<dbReference type="SUPFAM" id="SSF109640">
    <property type="entry name" value="KRAB domain (Kruppel-associated box)"/>
    <property type="match status" value="1"/>
</dbReference>
<dbReference type="InterPro" id="IPR036051">
    <property type="entry name" value="KRAB_dom_sf"/>
</dbReference>
<evidence type="ECO:0000313" key="3">
    <source>
        <dbReference type="Proteomes" id="UP000472268"/>
    </source>
</evidence>
<reference evidence="2" key="3">
    <citation type="submission" date="2025-09" db="UniProtKB">
        <authorList>
            <consortium name="Ensembl"/>
        </authorList>
    </citation>
    <scope>IDENTIFICATION</scope>
</reference>
<dbReference type="AlphaFoldDB" id="A0A673UZ94"/>
<accession>A0A673UZ94</accession>
<dbReference type="InterPro" id="IPR001909">
    <property type="entry name" value="KRAB"/>
</dbReference>
<dbReference type="InterPro" id="IPR050169">
    <property type="entry name" value="Krueppel_C2H2_ZnF"/>
</dbReference>
<keyword evidence="3" id="KW-1185">Reference proteome</keyword>
<reference evidence="2" key="2">
    <citation type="submission" date="2025-08" db="UniProtKB">
        <authorList>
            <consortium name="Ensembl"/>
        </authorList>
    </citation>
    <scope>IDENTIFICATION</scope>
</reference>
<gene>
    <name evidence="2" type="primary">ZNF45</name>
</gene>
<dbReference type="PANTHER" id="PTHR23232:SF156">
    <property type="entry name" value="KRAB DOMAIN-CONTAINING PROTEIN"/>
    <property type="match status" value="1"/>
</dbReference>
<organism evidence="2 3">
    <name type="scientific">Suricata suricatta</name>
    <name type="common">Meerkat</name>
    <dbReference type="NCBI Taxonomy" id="37032"/>
    <lineage>
        <taxon>Eukaryota</taxon>
        <taxon>Metazoa</taxon>
        <taxon>Chordata</taxon>
        <taxon>Craniata</taxon>
        <taxon>Vertebrata</taxon>
        <taxon>Euteleostomi</taxon>
        <taxon>Mammalia</taxon>
        <taxon>Eutheria</taxon>
        <taxon>Laurasiatheria</taxon>
        <taxon>Carnivora</taxon>
        <taxon>Feliformia</taxon>
        <taxon>Herpestidae</taxon>
        <taxon>Suricata</taxon>
    </lineage>
</organism>
<proteinExistence type="predicted"/>